<dbReference type="PROSITE" id="PS50928">
    <property type="entry name" value="ABC_TM1"/>
    <property type="match status" value="1"/>
</dbReference>
<comment type="caution">
    <text evidence="9">The sequence shown here is derived from an EMBL/GenBank/DDBJ whole genome shotgun (WGS) entry which is preliminary data.</text>
</comment>
<dbReference type="InterPro" id="IPR035906">
    <property type="entry name" value="MetI-like_sf"/>
</dbReference>
<evidence type="ECO:0000256" key="7">
    <source>
        <dbReference type="RuleBase" id="RU363032"/>
    </source>
</evidence>
<evidence type="ECO:0000256" key="3">
    <source>
        <dbReference type="ARBA" id="ARBA00022475"/>
    </source>
</evidence>
<accession>A0ABT2UDT9</accession>
<sequence>MFVSSRFIKKILHFLLALLLLVMINFAIPRLMPGDPFLMLNTEDGSTSVSYTEEQLSLYYAFYGLDKPLPIQFVTYIGGLFHGDWGYSLFYKKAVLPMIMDRIGWTLSMVAAALVISTVIGSVLGCLSAWQHRKAMDQSMYIVFVLLAEIPGFIFGVLLLFWLSATLDWFPLSGGKSYYQSFSSWVELAADRVHHAALPVLTLSFSRVGASYLYSRSSMLSVLDKVYLTTARAKGLNPSTIIFRHAFRNALPPIVTRVFLSLGTALGGAILVENVFRYPGIGLFMQEAVMLRDYPVIQGIFLMFSLLVLSMNAFADFVLRKLDPRVSAT</sequence>
<name>A0ABT2UDT9_9BACL</name>
<comment type="similarity">
    <text evidence="7">Belongs to the binding-protein-dependent transport system permease family.</text>
</comment>
<dbReference type="Gene3D" id="1.10.3720.10">
    <property type="entry name" value="MetI-like"/>
    <property type="match status" value="1"/>
</dbReference>
<evidence type="ECO:0000259" key="8">
    <source>
        <dbReference type="PROSITE" id="PS50928"/>
    </source>
</evidence>
<protein>
    <submittedName>
        <fullName evidence="9">ABC transporter permease</fullName>
    </submittedName>
</protein>
<evidence type="ECO:0000256" key="2">
    <source>
        <dbReference type="ARBA" id="ARBA00022448"/>
    </source>
</evidence>
<evidence type="ECO:0000313" key="10">
    <source>
        <dbReference type="Proteomes" id="UP001652445"/>
    </source>
</evidence>
<dbReference type="Pfam" id="PF19300">
    <property type="entry name" value="BPD_transp_1_N"/>
    <property type="match status" value="1"/>
</dbReference>
<dbReference type="RefSeq" id="WP_262684166.1">
    <property type="nucleotide sequence ID" value="NZ_JAOQIO010000034.1"/>
</dbReference>
<dbReference type="EMBL" id="JAOQIO010000034">
    <property type="protein sequence ID" value="MCU6792800.1"/>
    <property type="molecule type" value="Genomic_DNA"/>
</dbReference>
<feature type="transmembrane region" description="Helical" evidence="7">
    <location>
        <begin position="296"/>
        <end position="319"/>
    </location>
</feature>
<dbReference type="Proteomes" id="UP001652445">
    <property type="component" value="Unassembled WGS sequence"/>
</dbReference>
<keyword evidence="4 7" id="KW-0812">Transmembrane</keyword>
<evidence type="ECO:0000256" key="1">
    <source>
        <dbReference type="ARBA" id="ARBA00004651"/>
    </source>
</evidence>
<evidence type="ECO:0000313" key="9">
    <source>
        <dbReference type="EMBL" id="MCU6792800.1"/>
    </source>
</evidence>
<keyword evidence="2 7" id="KW-0813">Transport</keyword>
<dbReference type="CDD" id="cd06261">
    <property type="entry name" value="TM_PBP2"/>
    <property type="match status" value="1"/>
</dbReference>
<proteinExistence type="inferred from homology"/>
<feature type="domain" description="ABC transmembrane type-1" evidence="8">
    <location>
        <begin position="103"/>
        <end position="315"/>
    </location>
</feature>
<reference evidence="9 10" key="1">
    <citation type="submission" date="2022-09" db="EMBL/GenBank/DDBJ databases">
        <authorList>
            <person name="Han X.L."/>
            <person name="Wang Q."/>
            <person name="Lu T."/>
        </authorList>
    </citation>
    <scope>NUCLEOTIDE SEQUENCE [LARGE SCALE GENOMIC DNA]</scope>
    <source>
        <strain evidence="9 10">WQ 127069</strain>
    </source>
</reference>
<feature type="transmembrane region" description="Helical" evidence="7">
    <location>
        <begin position="141"/>
        <end position="163"/>
    </location>
</feature>
<dbReference type="SUPFAM" id="SSF161098">
    <property type="entry name" value="MetI-like"/>
    <property type="match status" value="1"/>
</dbReference>
<evidence type="ECO:0000256" key="4">
    <source>
        <dbReference type="ARBA" id="ARBA00022692"/>
    </source>
</evidence>
<gene>
    <name evidence="9" type="ORF">OB236_11775</name>
</gene>
<feature type="transmembrane region" description="Helical" evidence="7">
    <location>
        <begin position="254"/>
        <end position="276"/>
    </location>
</feature>
<keyword evidence="3" id="KW-1003">Cell membrane</keyword>
<keyword evidence="6 7" id="KW-0472">Membrane</keyword>
<evidence type="ECO:0000256" key="5">
    <source>
        <dbReference type="ARBA" id="ARBA00022989"/>
    </source>
</evidence>
<organism evidence="9 10">
    <name type="scientific">Paenibacillus baimaensis</name>
    <dbReference type="NCBI Taxonomy" id="2982185"/>
    <lineage>
        <taxon>Bacteria</taxon>
        <taxon>Bacillati</taxon>
        <taxon>Bacillota</taxon>
        <taxon>Bacilli</taxon>
        <taxon>Bacillales</taxon>
        <taxon>Paenibacillaceae</taxon>
        <taxon>Paenibacillus</taxon>
    </lineage>
</organism>
<comment type="subcellular location">
    <subcellularLocation>
        <location evidence="1 7">Cell membrane</location>
        <topology evidence="1 7">Multi-pass membrane protein</topology>
    </subcellularLocation>
</comment>
<dbReference type="PANTHER" id="PTHR43376">
    <property type="entry name" value="OLIGOPEPTIDE TRANSPORT SYSTEM PERMEASE PROTEIN"/>
    <property type="match status" value="1"/>
</dbReference>
<dbReference type="Pfam" id="PF00528">
    <property type="entry name" value="BPD_transp_1"/>
    <property type="match status" value="1"/>
</dbReference>
<keyword evidence="5 7" id="KW-1133">Transmembrane helix</keyword>
<dbReference type="PANTHER" id="PTHR43376:SF1">
    <property type="entry name" value="OLIGOPEPTIDE TRANSPORT SYSTEM PERMEASE PROTEIN"/>
    <property type="match status" value="1"/>
</dbReference>
<dbReference type="InterPro" id="IPR000515">
    <property type="entry name" value="MetI-like"/>
</dbReference>
<keyword evidence="10" id="KW-1185">Reference proteome</keyword>
<evidence type="ECO:0000256" key="6">
    <source>
        <dbReference type="ARBA" id="ARBA00023136"/>
    </source>
</evidence>
<dbReference type="InterPro" id="IPR045621">
    <property type="entry name" value="BPD_transp_1_N"/>
</dbReference>
<feature type="transmembrane region" description="Helical" evidence="7">
    <location>
        <begin position="103"/>
        <end position="129"/>
    </location>
</feature>